<evidence type="ECO:0000256" key="1">
    <source>
        <dbReference type="SAM" id="MobiDB-lite"/>
    </source>
</evidence>
<evidence type="ECO:0000313" key="2">
    <source>
        <dbReference type="EMBL" id="GFZ03341.1"/>
    </source>
</evidence>
<sequence length="200" mass="21646">MTIDSARDHDTSVALAQAIMLPGDVIAISEETLETVRSLLVIQHVQSLQRAMVISDRMAEHSIELKRANKPETLSTTTATQAQNKVVLAQLWEVACGPVYELVFNRGTNVAPALKFLESATPYSPMILPNFDEEEYINRQEDDEDVLDPVPNLVVAQSDKAATLVDEAGGTIVEASGEKSAKETGGGDGEDTSRDPPLEL</sequence>
<gene>
    <name evidence="2" type="ORF">Acr_15g0019490</name>
</gene>
<organism evidence="2 3">
    <name type="scientific">Actinidia rufa</name>
    <dbReference type="NCBI Taxonomy" id="165716"/>
    <lineage>
        <taxon>Eukaryota</taxon>
        <taxon>Viridiplantae</taxon>
        <taxon>Streptophyta</taxon>
        <taxon>Embryophyta</taxon>
        <taxon>Tracheophyta</taxon>
        <taxon>Spermatophyta</taxon>
        <taxon>Magnoliopsida</taxon>
        <taxon>eudicotyledons</taxon>
        <taxon>Gunneridae</taxon>
        <taxon>Pentapetalae</taxon>
        <taxon>asterids</taxon>
        <taxon>Ericales</taxon>
        <taxon>Actinidiaceae</taxon>
        <taxon>Actinidia</taxon>
    </lineage>
</organism>
<evidence type="ECO:0000313" key="3">
    <source>
        <dbReference type="Proteomes" id="UP000585474"/>
    </source>
</evidence>
<dbReference type="Proteomes" id="UP000585474">
    <property type="component" value="Unassembled WGS sequence"/>
</dbReference>
<reference evidence="2 3" key="1">
    <citation type="submission" date="2019-07" db="EMBL/GenBank/DDBJ databases">
        <title>De Novo Assembly of kiwifruit Actinidia rufa.</title>
        <authorList>
            <person name="Sugita-Konishi S."/>
            <person name="Sato K."/>
            <person name="Mori E."/>
            <person name="Abe Y."/>
            <person name="Kisaki G."/>
            <person name="Hamano K."/>
            <person name="Suezawa K."/>
            <person name="Otani M."/>
            <person name="Fukuda T."/>
            <person name="Manabe T."/>
            <person name="Gomi K."/>
            <person name="Tabuchi M."/>
            <person name="Akimitsu K."/>
            <person name="Kataoka I."/>
        </authorList>
    </citation>
    <scope>NUCLEOTIDE SEQUENCE [LARGE SCALE GENOMIC DNA]</scope>
    <source>
        <strain evidence="3">cv. Fuchu</strain>
    </source>
</reference>
<proteinExistence type="predicted"/>
<dbReference type="AlphaFoldDB" id="A0A7J0FXB6"/>
<keyword evidence="3" id="KW-1185">Reference proteome</keyword>
<comment type="caution">
    <text evidence="2">The sequence shown here is derived from an EMBL/GenBank/DDBJ whole genome shotgun (WGS) entry which is preliminary data.</text>
</comment>
<name>A0A7J0FXB6_9ERIC</name>
<dbReference type="EMBL" id="BJWL01000015">
    <property type="protein sequence ID" value="GFZ03341.1"/>
    <property type="molecule type" value="Genomic_DNA"/>
</dbReference>
<feature type="compositionally biased region" description="Basic and acidic residues" evidence="1">
    <location>
        <begin position="191"/>
        <end position="200"/>
    </location>
</feature>
<protein>
    <submittedName>
        <fullName evidence="2">Uncharacterized protein</fullName>
    </submittedName>
</protein>
<feature type="region of interest" description="Disordered" evidence="1">
    <location>
        <begin position="168"/>
        <end position="200"/>
    </location>
</feature>
<accession>A0A7J0FXB6</accession>